<protein>
    <submittedName>
        <fullName evidence="1">Uncharacterized protein</fullName>
    </submittedName>
</protein>
<evidence type="ECO:0000313" key="1">
    <source>
        <dbReference type="EMBL" id="MBB5055314.1"/>
    </source>
</evidence>
<gene>
    <name evidence="1" type="ORF">HNQ36_005325</name>
</gene>
<sequence length="241" mass="27561">MQISQSLLNSVCNFLKDKPAGENSYIWKVHKTTWERLGDGFDPHQYATGEEQNVALKAFLSRRWLDAKPTEKRRIAEWMIRDWGGIRRNSDSRIKSYVLLADEAEPETPLEGVSSYSKVLSIRNPEKYAIYDSRVAASLNALQLMDQQSLGLKQAVAFSCPASQNKKIREFSKQFSRRSLVHVYGFKPIHRSDTYRYFTTLLSELKQMTGASVLEIEMRLFADAERLCEAARNRVAPMTGG</sequence>
<dbReference type="Proteomes" id="UP000521227">
    <property type="component" value="Unassembled WGS sequence"/>
</dbReference>
<reference evidence="1 2" key="1">
    <citation type="submission" date="2020-08" db="EMBL/GenBank/DDBJ databases">
        <title>Genomic Encyclopedia of Type Strains, Phase IV (KMG-IV): sequencing the most valuable type-strain genomes for metagenomic binning, comparative biology and taxonomic classification.</title>
        <authorList>
            <person name="Goeker M."/>
        </authorList>
    </citation>
    <scope>NUCLEOTIDE SEQUENCE [LARGE SCALE GENOMIC DNA]</scope>
    <source>
        <strain evidence="1 2">DSM 17498</strain>
    </source>
</reference>
<accession>A0A840N9U1</accession>
<comment type="caution">
    <text evidence="1">The sequence shown here is derived from an EMBL/GenBank/DDBJ whole genome shotgun (WGS) entry which is preliminary data.</text>
</comment>
<proteinExistence type="predicted"/>
<dbReference type="AlphaFoldDB" id="A0A840N9U1"/>
<organism evidence="1 2">
    <name type="scientific">Afipia massiliensis</name>
    <dbReference type="NCBI Taxonomy" id="211460"/>
    <lineage>
        <taxon>Bacteria</taxon>
        <taxon>Pseudomonadati</taxon>
        <taxon>Pseudomonadota</taxon>
        <taxon>Alphaproteobacteria</taxon>
        <taxon>Hyphomicrobiales</taxon>
        <taxon>Nitrobacteraceae</taxon>
        <taxon>Afipia</taxon>
    </lineage>
</organism>
<name>A0A840N9U1_9BRAD</name>
<evidence type="ECO:0000313" key="2">
    <source>
        <dbReference type="Proteomes" id="UP000521227"/>
    </source>
</evidence>
<dbReference type="EMBL" id="JACHIJ010000016">
    <property type="protein sequence ID" value="MBB5055314.1"/>
    <property type="molecule type" value="Genomic_DNA"/>
</dbReference>
<dbReference type="RefSeq" id="WP_184090790.1">
    <property type="nucleotide sequence ID" value="NZ_JACHIJ010000016.1"/>
</dbReference>